<dbReference type="EMBL" id="CAJVPT010003784">
    <property type="protein sequence ID" value="CAG8500188.1"/>
    <property type="molecule type" value="Genomic_DNA"/>
</dbReference>
<organism evidence="1 2">
    <name type="scientific">Acaulospora colombiana</name>
    <dbReference type="NCBI Taxonomy" id="27376"/>
    <lineage>
        <taxon>Eukaryota</taxon>
        <taxon>Fungi</taxon>
        <taxon>Fungi incertae sedis</taxon>
        <taxon>Mucoromycota</taxon>
        <taxon>Glomeromycotina</taxon>
        <taxon>Glomeromycetes</taxon>
        <taxon>Diversisporales</taxon>
        <taxon>Acaulosporaceae</taxon>
        <taxon>Acaulospora</taxon>
    </lineage>
</organism>
<evidence type="ECO:0000313" key="2">
    <source>
        <dbReference type="Proteomes" id="UP000789525"/>
    </source>
</evidence>
<accession>A0ACA9L069</accession>
<reference evidence="1" key="1">
    <citation type="submission" date="2021-06" db="EMBL/GenBank/DDBJ databases">
        <authorList>
            <person name="Kallberg Y."/>
            <person name="Tangrot J."/>
            <person name="Rosling A."/>
        </authorList>
    </citation>
    <scope>NUCLEOTIDE SEQUENCE</scope>
    <source>
        <strain evidence="1">CL356</strain>
    </source>
</reference>
<feature type="non-terminal residue" evidence="1">
    <location>
        <position position="551"/>
    </location>
</feature>
<dbReference type="Proteomes" id="UP000789525">
    <property type="component" value="Unassembled WGS sequence"/>
</dbReference>
<comment type="caution">
    <text evidence="1">The sequence shown here is derived from an EMBL/GenBank/DDBJ whole genome shotgun (WGS) entry which is preliminary data.</text>
</comment>
<keyword evidence="2" id="KW-1185">Reference proteome</keyword>
<name>A0ACA9L069_9GLOM</name>
<protein>
    <submittedName>
        <fullName evidence="1">11265_t:CDS:1</fullName>
    </submittedName>
</protein>
<gene>
    <name evidence="1" type="ORF">ACOLOM_LOCUS2763</name>
</gene>
<proteinExistence type="predicted"/>
<sequence>MSASNENNELENSLHEKSSPSSSNEITLDNPSNHLATDDTNNDGGEPILERFIQLIDREKPSPSNDDTEDDNDYFLDASTEDPFTLESFDTLIQQHAEKGKDFILARVTTADSSDESKTYQSYYSAHHINKVLFRTQPDQGLLHRMKAKNPLNNMNIIGDVHYYAVKAESVRLTQQSFAKSSAMSISSRKTLHLNGDNIATTEISATSALDKSEGDTVIKVEEDVNEEDSSSGVDGPNSSSPSVKQVEQQISDGIALRRMSNSLGKERRWSSGDLVQQPPRIFIPEYSLHVRRHQSMNGLRPSSSVLNSRKFDTKTLLTRTMSDDKSTKLPLGDNGSIDTSTTATTVNATNSQIMTKHEKTTPPAPTYKAIFYATDDDFLMKSTVRQYFNTNTIDPLDSQLFSINMSTQTSSATGTLARQEFSNDGCNSTSTQEKSNDNARNYEYDDESRDERDHPGLKRRKYTQGYIFRGGKTFRQFYKENYENVNWNLLEEGLWLHRFYKLFAGMRWQEIIVLSYEDLEKLGVKRHAPRKILIQAFDNVKRALKEKERQ</sequence>
<evidence type="ECO:0000313" key="1">
    <source>
        <dbReference type="EMBL" id="CAG8500188.1"/>
    </source>
</evidence>